<name>A0ABM1XME7_AEDAL</name>
<keyword evidence="3 5" id="KW-0694">RNA-binding</keyword>
<dbReference type="Pfam" id="PF00076">
    <property type="entry name" value="RRM_1"/>
    <property type="match status" value="6"/>
</dbReference>
<accession>A0ABM1XME7</accession>
<keyword evidence="9" id="KW-1185">Reference proteome</keyword>
<evidence type="ECO:0000256" key="5">
    <source>
        <dbReference type="PROSITE-ProRule" id="PRU00176"/>
    </source>
</evidence>
<evidence type="ECO:0000256" key="2">
    <source>
        <dbReference type="ARBA" id="ARBA00022737"/>
    </source>
</evidence>
<feature type="domain" description="RRM" evidence="7">
    <location>
        <begin position="723"/>
        <end position="805"/>
    </location>
</feature>
<dbReference type="GeneID" id="109431342"/>
<evidence type="ECO:0000256" key="1">
    <source>
        <dbReference type="ARBA" id="ARBA00004123"/>
    </source>
</evidence>
<reference evidence="9" key="1">
    <citation type="journal article" date="2015" name="Proc. Natl. Acad. Sci. U.S.A.">
        <title>Genome sequence of the Asian Tiger mosquito, Aedes albopictus, reveals insights into its biology, genetics, and evolution.</title>
        <authorList>
            <person name="Chen X.G."/>
            <person name="Jiang X."/>
            <person name="Gu J."/>
            <person name="Xu M."/>
            <person name="Wu Y."/>
            <person name="Deng Y."/>
            <person name="Zhang C."/>
            <person name="Bonizzoni M."/>
            <person name="Dermauw W."/>
            <person name="Vontas J."/>
            <person name="Armbruster P."/>
            <person name="Huang X."/>
            <person name="Yang Y."/>
            <person name="Zhang H."/>
            <person name="He W."/>
            <person name="Peng H."/>
            <person name="Liu Y."/>
            <person name="Wu K."/>
            <person name="Chen J."/>
            <person name="Lirakis M."/>
            <person name="Topalis P."/>
            <person name="Van Leeuwen T."/>
            <person name="Hall A.B."/>
            <person name="Jiang X."/>
            <person name="Thorpe C."/>
            <person name="Mueller R.L."/>
            <person name="Sun C."/>
            <person name="Waterhouse R.M."/>
            <person name="Yan G."/>
            <person name="Tu Z.J."/>
            <person name="Fang X."/>
            <person name="James A.A."/>
        </authorList>
    </citation>
    <scope>NUCLEOTIDE SEQUENCE [LARGE SCALE GENOMIC DNA]</scope>
    <source>
        <strain evidence="9">Foshan</strain>
    </source>
</reference>
<dbReference type="PANTHER" id="PTHR48039:SF5">
    <property type="entry name" value="RNA-BINDING PROTEIN 28"/>
    <property type="match status" value="1"/>
</dbReference>
<dbReference type="Proteomes" id="UP000069940">
    <property type="component" value="Unassembled WGS sequence"/>
</dbReference>
<feature type="domain" description="RRM" evidence="7">
    <location>
        <begin position="621"/>
        <end position="701"/>
    </location>
</feature>
<protein>
    <recommendedName>
        <fullName evidence="7">RRM domain-containing protein</fullName>
    </recommendedName>
</protein>
<evidence type="ECO:0000256" key="4">
    <source>
        <dbReference type="ARBA" id="ARBA00023242"/>
    </source>
</evidence>
<keyword evidence="2" id="KW-0677">Repeat</keyword>
<feature type="region of interest" description="Disordered" evidence="6">
    <location>
        <begin position="567"/>
        <end position="616"/>
    </location>
</feature>
<feature type="region of interest" description="Disordered" evidence="6">
    <location>
        <begin position="148"/>
        <end position="185"/>
    </location>
</feature>
<feature type="domain" description="RRM" evidence="7">
    <location>
        <begin position="193"/>
        <end position="262"/>
    </location>
</feature>
<dbReference type="SMART" id="SM00360">
    <property type="entry name" value="RRM"/>
    <property type="match status" value="6"/>
</dbReference>
<feature type="region of interest" description="Disordered" evidence="6">
    <location>
        <begin position="818"/>
        <end position="867"/>
    </location>
</feature>
<dbReference type="EnsemblMetazoa" id="AALFPA23_000984.R38377">
    <property type="protein sequence ID" value="AALFPA23_000984.P38377"/>
    <property type="gene ID" value="AALFPA23_000984"/>
</dbReference>
<feature type="compositionally biased region" description="Acidic residues" evidence="6">
    <location>
        <begin position="853"/>
        <end position="867"/>
    </location>
</feature>
<feature type="domain" description="RRM" evidence="7">
    <location>
        <begin position="2"/>
        <end position="79"/>
    </location>
</feature>
<keyword evidence="4" id="KW-0539">Nucleus</keyword>
<organism evidence="8 9">
    <name type="scientific">Aedes albopictus</name>
    <name type="common">Asian tiger mosquito</name>
    <name type="synonym">Stegomyia albopicta</name>
    <dbReference type="NCBI Taxonomy" id="7160"/>
    <lineage>
        <taxon>Eukaryota</taxon>
        <taxon>Metazoa</taxon>
        <taxon>Ecdysozoa</taxon>
        <taxon>Arthropoda</taxon>
        <taxon>Hexapoda</taxon>
        <taxon>Insecta</taxon>
        <taxon>Pterygota</taxon>
        <taxon>Neoptera</taxon>
        <taxon>Endopterygota</taxon>
        <taxon>Diptera</taxon>
        <taxon>Nematocera</taxon>
        <taxon>Culicoidea</taxon>
        <taxon>Culicidae</taxon>
        <taxon>Culicinae</taxon>
        <taxon>Aedini</taxon>
        <taxon>Aedes</taxon>
        <taxon>Stegomyia</taxon>
    </lineage>
</organism>
<evidence type="ECO:0000256" key="6">
    <source>
        <dbReference type="SAM" id="MobiDB-lite"/>
    </source>
</evidence>
<dbReference type="InterPro" id="IPR051945">
    <property type="entry name" value="RRM_MRD1_RNA_proc_ribogen"/>
</dbReference>
<evidence type="ECO:0000313" key="9">
    <source>
        <dbReference type="Proteomes" id="UP000069940"/>
    </source>
</evidence>
<dbReference type="InterPro" id="IPR035979">
    <property type="entry name" value="RBD_domain_sf"/>
</dbReference>
<dbReference type="PROSITE" id="PS50102">
    <property type="entry name" value="RRM"/>
    <property type="match status" value="6"/>
</dbReference>
<reference evidence="8" key="2">
    <citation type="submission" date="2025-05" db="UniProtKB">
        <authorList>
            <consortium name="EnsemblMetazoa"/>
        </authorList>
    </citation>
    <scope>IDENTIFICATION</scope>
    <source>
        <strain evidence="8">Foshan</strain>
    </source>
</reference>
<dbReference type="RefSeq" id="XP_029717801.2">
    <property type="nucleotide sequence ID" value="XM_029861941.2"/>
</dbReference>
<feature type="region of interest" description="Disordered" evidence="6">
    <location>
        <begin position="96"/>
        <end position="116"/>
    </location>
</feature>
<dbReference type="SUPFAM" id="SSF54928">
    <property type="entry name" value="RNA-binding domain, RBD"/>
    <property type="match status" value="5"/>
</dbReference>
<dbReference type="Gene3D" id="3.30.70.330">
    <property type="match status" value="6"/>
</dbReference>
<feature type="domain" description="RRM" evidence="7">
    <location>
        <begin position="304"/>
        <end position="382"/>
    </location>
</feature>
<evidence type="ECO:0000259" key="7">
    <source>
        <dbReference type="PROSITE" id="PS50102"/>
    </source>
</evidence>
<dbReference type="PANTHER" id="PTHR48039">
    <property type="entry name" value="RNA-BINDING MOTIF PROTEIN 14B"/>
    <property type="match status" value="1"/>
</dbReference>
<feature type="compositionally biased region" description="Basic and acidic residues" evidence="6">
    <location>
        <begin position="167"/>
        <end position="185"/>
    </location>
</feature>
<sequence length="867" mass="97150">MSRIIIKNIPNGITESKLRDHFGQCGIVTDIQLKYTPEGKFRNFGFIGYETEDQASKAISHFNNTFLRTSKISVAPCAALNEAKGLKVWSKYSKNKQDAEDVQKPPGDAKVKAAKKKGETAEDILQKHKNDPLFKEFVQVQNKAGTAVWDNQLQQSSGSEDSGASEDESKSAEEQSEVKKESGGEKKKELKLTNLFVAKIHNIPSKTKRQDLLKFFKPVKPFSIRIPPKQKGFAYVGYKTEGELKKALLKDKSFLGGKQVKVVDFTAKDRLRSEEEKSQLSKKENPKWIRQKESVCSESIVETGKLFFRNLAYSVKEEDLKQLFEKYGPVAEVDLPIDTNTRKLKGFGTVTFLMPEHAVQAYSELNGTFFHGRMFHLLPAKVDESKQDLDEDESNLNYKQKKELKLKKTAQSSHNWNTLFMGENAIAEVVAKKYGKTKEEVLSTEGGTTSAAVRLALGETEIVSEMRQFLVDNGIHLDAFNGVPKARSNSIIIAKNLPAGTEIDELKQRFDKFGLLGRVVLPPSGVSAVIEFLDPSEAKKAFKKLAYSRIKSLPLYLEWAPDNIFAKPGKSEKKDTEAESIKVKKPKAPQTDELDDAEPAAPEPTEPEKDEYADLSPEEGTTLFLKNLSFQTNEDSIRETFRNMGPIHSMQVVRRKDGGKNESRGYGFIQFKLRKSADAALKNLHSVHLDGRIVELSRSDRTLNTEVASNARKTNKMKKQTGTKIFVRNVPFQANAKEIRDLFKVFGELKSVRLPRKMVSSADESHRGFCFVDFVTENDAKQAFEALCQSTHLYGRRLVLEWAEADDGVEELRKRTAEKFAGTSGSSDAKRSRKGVFDSSQIGAHDSGRADDMEGGDDDDDEEEGGF</sequence>
<comment type="subcellular location">
    <subcellularLocation>
        <location evidence="1">Nucleus</location>
    </subcellularLocation>
</comment>
<feature type="compositionally biased region" description="Basic and acidic residues" evidence="6">
    <location>
        <begin position="569"/>
        <end position="582"/>
    </location>
</feature>
<proteinExistence type="predicted"/>
<dbReference type="InterPro" id="IPR012677">
    <property type="entry name" value="Nucleotide-bd_a/b_plait_sf"/>
</dbReference>
<dbReference type="InterPro" id="IPR000504">
    <property type="entry name" value="RRM_dom"/>
</dbReference>
<evidence type="ECO:0000256" key="3">
    <source>
        <dbReference type="ARBA" id="ARBA00022884"/>
    </source>
</evidence>
<evidence type="ECO:0000313" key="8">
    <source>
        <dbReference type="EnsemblMetazoa" id="AALFPA23_000984.P38377"/>
    </source>
</evidence>
<feature type="domain" description="RRM" evidence="7">
    <location>
        <begin position="490"/>
        <end position="562"/>
    </location>
</feature>